<dbReference type="SUPFAM" id="SSF81383">
    <property type="entry name" value="F-box domain"/>
    <property type="match status" value="1"/>
</dbReference>
<accession>K3YYA8</accession>
<dbReference type="Pfam" id="PF00646">
    <property type="entry name" value="F-box"/>
    <property type="match status" value="1"/>
</dbReference>
<evidence type="ECO:0000313" key="2">
    <source>
        <dbReference type="EnsemblPlants" id="KQL27939"/>
    </source>
</evidence>
<proteinExistence type="predicted"/>
<dbReference type="InParanoid" id="K3YYA8"/>
<dbReference type="HOGENOM" id="CLU_017945_2_1_1"/>
<feature type="domain" description="F-box" evidence="1">
    <location>
        <begin position="21"/>
        <end position="59"/>
    </location>
</feature>
<dbReference type="PANTHER" id="PTHR32133">
    <property type="entry name" value="OS07G0120400 PROTEIN"/>
    <property type="match status" value="1"/>
</dbReference>
<dbReference type="AlphaFoldDB" id="K3YYA8"/>
<dbReference type="EMBL" id="AGNK02000026">
    <property type="status" value="NOT_ANNOTATED_CDS"/>
    <property type="molecule type" value="Genomic_DNA"/>
</dbReference>
<dbReference type="EnsemblPlants" id="KQL27939">
    <property type="protein sequence ID" value="KQL27939"/>
    <property type="gene ID" value="SETIT_019258mg"/>
</dbReference>
<dbReference type="PANTHER" id="PTHR32133:SF370">
    <property type="entry name" value="F-BOX DOMAIN-CONTAINING PROTEIN"/>
    <property type="match status" value="1"/>
</dbReference>
<reference evidence="2" key="2">
    <citation type="submission" date="2018-08" db="UniProtKB">
        <authorList>
            <consortium name="EnsemblPlants"/>
        </authorList>
    </citation>
    <scope>IDENTIFICATION</scope>
    <source>
        <strain evidence="2">Yugu1</strain>
    </source>
</reference>
<dbReference type="OMA" id="YFQCAYT"/>
<organism evidence="2 3">
    <name type="scientific">Setaria italica</name>
    <name type="common">Foxtail millet</name>
    <name type="synonym">Panicum italicum</name>
    <dbReference type="NCBI Taxonomy" id="4555"/>
    <lineage>
        <taxon>Eukaryota</taxon>
        <taxon>Viridiplantae</taxon>
        <taxon>Streptophyta</taxon>
        <taxon>Embryophyta</taxon>
        <taxon>Tracheophyta</taxon>
        <taxon>Spermatophyta</taxon>
        <taxon>Magnoliopsida</taxon>
        <taxon>Liliopsida</taxon>
        <taxon>Poales</taxon>
        <taxon>Poaceae</taxon>
        <taxon>PACMAD clade</taxon>
        <taxon>Panicoideae</taxon>
        <taxon>Panicodae</taxon>
        <taxon>Paniceae</taxon>
        <taxon>Cenchrinae</taxon>
        <taxon>Setaria</taxon>
    </lineage>
</organism>
<dbReference type="Proteomes" id="UP000004995">
    <property type="component" value="Unassembled WGS sequence"/>
</dbReference>
<reference evidence="3" key="1">
    <citation type="journal article" date="2012" name="Nat. Biotechnol.">
        <title>Reference genome sequence of the model plant Setaria.</title>
        <authorList>
            <person name="Bennetzen J.L."/>
            <person name="Schmutz J."/>
            <person name="Wang H."/>
            <person name="Percifield R."/>
            <person name="Hawkins J."/>
            <person name="Pontaroli A.C."/>
            <person name="Estep M."/>
            <person name="Feng L."/>
            <person name="Vaughn J.N."/>
            <person name="Grimwood J."/>
            <person name="Jenkins J."/>
            <person name="Barry K."/>
            <person name="Lindquist E."/>
            <person name="Hellsten U."/>
            <person name="Deshpande S."/>
            <person name="Wang X."/>
            <person name="Wu X."/>
            <person name="Mitros T."/>
            <person name="Triplett J."/>
            <person name="Yang X."/>
            <person name="Ye C.Y."/>
            <person name="Mauro-Herrera M."/>
            <person name="Wang L."/>
            <person name="Li P."/>
            <person name="Sharma M."/>
            <person name="Sharma R."/>
            <person name="Ronald P.C."/>
            <person name="Panaud O."/>
            <person name="Kellogg E.A."/>
            <person name="Brutnell T.P."/>
            <person name="Doust A.N."/>
            <person name="Tuskan G.A."/>
            <person name="Rokhsar D."/>
            <person name="Devos K.M."/>
        </authorList>
    </citation>
    <scope>NUCLEOTIDE SEQUENCE [LARGE SCALE GENOMIC DNA]</scope>
    <source>
        <strain evidence="3">cv. Yugu1</strain>
    </source>
</reference>
<dbReference type="InterPro" id="IPR036047">
    <property type="entry name" value="F-box-like_dom_sf"/>
</dbReference>
<protein>
    <recommendedName>
        <fullName evidence="1">F-box domain-containing protein</fullName>
    </recommendedName>
</protein>
<dbReference type="InterPro" id="IPR001810">
    <property type="entry name" value="F-box_dom"/>
</dbReference>
<name>K3YYA8_SETIT</name>
<sequence length="314" mass="34818">MPELMEMMEEIVKHRPPELMEEIVEEVLLRFPSEDPASLVRAALVSKRWCRLVSGRGFRRRFREFHRAPPLLGLLCNRADDARCIPTCSFRPPRRAPRPAGRPLRELPVVPLALRTWNAAVLCAAGDRCDHLDCHRDPFLVVLVGTFHHWTLPCVYSSETDTWSGTNFASYVLVGGAIYFKCHKERRILNYDLATAEMSKIRLPKGAGEGVVLMATKDGRLGFAIHGPDDGDAGWERSRVIELGALLPYGAILPQVAGFAETGGGVIFIWTGAGFFSIDLKSGRSKEVGESCGFDRSVVPYMSFSTPGTDLIGF</sequence>
<evidence type="ECO:0000313" key="3">
    <source>
        <dbReference type="Proteomes" id="UP000004995"/>
    </source>
</evidence>
<keyword evidence="3" id="KW-1185">Reference proteome</keyword>
<dbReference type="eggNOG" id="ENOG502SKDB">
    <property type="taxonomic scope" value="Eukaryota"/>
</dbReference>
<evidence type="ECO:0000259" key="1">
    <source>
        <dbReference type="Pfam" id="PF00646"/>
    </source>
</evidence>
<dbReference type="Gramene" id="KQL27939">
    <property type="protein sequence ID" value="KQL27939"/>
    <property type="gene ID" value="SETIT_019258mg"/>
</dbReference>